<sequence length="117" mass="13211">MALTLGQYLGSIRLDRKMSLRQVEEATNKEVSNAYISQLENGRITTPSPNVLHTLAEAYGVDYITLMQLAGYLPAASERPDQARHGRAATFAEHNLSKDEEVELLDYLQFLRTKKRT</sequence>
<protein>
    <recommendedName>
        <fullName evidence="1">HTH cro/C1-type domain-containing protein</fullName>
    </recommendedName>
</protein>
<accession>A0A6V7CZG1</accession>
<dbReference type="InterPro" id="IPR010982">
    <property type="entry name" value="Lambda_DNA-bd_dom_sf"/>
</dbReference>
<dbReference type="Gene3D" id="1.10.260.40">
    <property type="entry name" value="lambda repressor-like DNA-binding domains"/>
    <property type="match status" value="1"/>
</dbReference>
<dbReference type="GO" id="GO:0003677">
    <property type="term" value="F:DNA binding"/>
    <property type="evidence" value="ECO:0007669"/>
    <property type="project" value="InterPro"/>
</dbReference>
<evidence type="ECO:0000313" key="2">
    <source>
        <dbReference type="EMBL" id="CAD0325575.1"/>
    </source>
</evidence>
<dbReference type="PROSITE" id="PS50943">
    <property type="entry name" value="HTH_CROC1"/>
    <property type="match status" value="1"/>
</dbReference>
<dbReference type="EMBL" id="LR828253">
    <property type="protein sequence ID" value="CAD0325563.1"/>
    <property type="molecule type" value="Genomic_DNA"/>
</dbReference>
<proteinExistence type="predicted"/>
<dbReference type="SUPFAM" id="SSF47413">
    <property type="entry name" value="lambda repressor-like DNA-binding domains"/>
    <property type="match status" value="1"/>
</dbReference>
<organism evidence="2">
    <name type="scientific">Xanthomonas hortorum pv. gardneri</name>
    <dbReference type="NCBI Taxonomy" id="2754056"/>
    <lineage>
        <taxon>Bacteria</taxon>
        <taxon>Pseudomonadati</taxon>
        <taxon>Pseudomonadota</taxon>
        <taxon>Gammaproteobacteria</taxon>
        <taxon>Lysobacterales</taxon>
        <taxon>Lysobacteraceae</taxon>
        <taxon>Xanthomonas</taxon>
    </lineage>
</organism>
<reference evidence="2" key="1">
    <citation type="submission" date="2020-07" db="EMBL/GenBank/DDBJ databases">
        <authorList>
            <person name="Pothier F. J."/>
        </authorList>
    </citation>
    <scope>NUCLEOTIDE SEQUENCE</scope>
    <source>
        <strain evidence="2">CFBP 8129</strain>
    </source>
</reference>
<dbReference type="AlphaFoldDB" id="A0A6V7CZG1"/>
<dbReference type="Pfam" id="PF13560">
    <property type="entry name" value="HTH_31"/>
    <property type="match status" value="1"/>
</dbReference>
<gene>
    <name evidence="2" type="ORF">CFBP8129_18750</name>
</gene>
<evidence type="ECO:0000259" key="1">
    <source>
        <dbReference type="PROSITE" id="PS50943"/>
    </source>
</evidence>
<dbReference type="RefSeq" id="WP_074066004.1">
    <property type="nucleotide sequence ID" value="NZ_JAHLSN010000080.1"/>
</dbReference>
<dbReference type="SMART" id="SM00530">
    <property type="entry name" value="HTH_XRE"/>
    <property type="match status" value="1"/>
</dbReference>
<feature type="domain" description="HTH cro/C1-type" evidence="1">
    <location>
        <begin position="12"/>
        <end position="66"/>
    </location>
</feature>
<dbReference type="CDD" id="cd00093">
    <property type="entry name" value="HTH_XRE"/>
    <property type="match status" value="1"/>
</dbReference>
<dbReference type="EMBL" id="LR828253">
    <property type="protein sequence ID" value="CAD0325575.1"/>
    <property type="molecule type" value="Genomic_DNA"/>
</dbReference>
<dbReference type="InterPro" id="IPR001387">
    <property type="entry name" value="Cro/C1-type_HTH"/>
</dbReference>
<name>A0A6V7CZG1_9XANT</name>